<accession>A0A6A6EQA1</accession>
<evidence type="ECO:0000313" key="4">
    <source>
        <dbReference type="Proteomes" id="UP000800200"/>
    </source>
</evidence>
<dbReference type="OrthoDB" id="3548654at2759"/>
<dbReference type="EMBL" id="ML994614">
    <property type="protein sequence ID" value="KAF2193162.1"/>
    <property type="molecule type" value="Genomic_DNA"/>
</dbReference>
<feature type="compositionally biased region" description="Basic and acidic residues" evidence="1">
    <location>
        <begin position="541"/>
        <end position="555"/>
    </location>
</feature>
<dbReference type="Pfam" id="PF26639">
    <property type="entry name" value="Het-6_barrel"/>
    <property type="match status" value="1"/>
</dbReference>
<dbReference type="InterPro" id="IPR010730">
    <property type="entry name" value="HET"/>
</dbReference>
<gene>
    <name evidence="3" type="ORF">K469DRAFT_552599</name>
</gene>
<organism evidence="3 4">
    <name type="scientific">Zopfia rhizophila CBS 207.26</name>
    <dbReference type="NCBI Taxonomy" id="1314779"/>
    <lineage>
        <taxon>Eukaryota</taxon>
        <taxon>Fungi</taxon>
        <taxon>Dikarya</taxon>
        <taxon>Ascomycota</taxon>
        <taxon>Pezizomycotina</taxon>
        <taxon>Dothideomycetes</taxon>
        <taxon>Dothideomycetes incertae sedis</taxon>
        <taxon>Zopfiaceae</taxon>
        <taxon>Zopfia</taxon>
    </lineage>
</organism>
<dbReference type="PANTHER" id="PTHR24148:SF73">
    <property type="entry name" value="HET DOMAIN PROTEIN (AFU_ORTHOLOGUE AFUA_8G01020)"/>
    <property type="match status" value="1"/>
</dbReference>
<dbReference type="Pfam" id="PF06985">
    <property type="entry name" value="HET"/>
    <property type="match status" value="1"/>
</dbReference>
<sequence length="642" mass="71787">MVGLYAALELAPEDEIRLLNIPLKRQTEDIACELQVVKLRDNPKYIALSYTWGSPTSLNNEEGAEDISSKPSRLILCKAKSNSPAEPQPLWYRIMVTENLYTFLLKARDDESHALDFYWIDTICINQKDSEERTRQVNMMAAIYQSADIVHAWLGEEDKDTGMTFQLIRALASCCTGNERHKRIEGLKDITPKALGTRELTAKLGACADISNWKSMAMLFHRRYFTRAWTIQEITLAKKMLALCGSHTIDWEDIVKVSEFLTVTSWTRWISEVTGSHQANHAVPNILDANKTSGNILYSLIRSRRFMSGDPRDKVYALLGVAGDSVRGKSRLTPVYGKRSVAETYTLAAIQILEDSDDLLLLSCAEGDSFHTLPSLPSWVPDWSCSRALGLGVTGYRRYSAAATIPRTLEINESDRCLTVKGFRLDDIVSVGENKQDILSGKPFPNWLLIINAMPPIYYTGQSRFEVFWRTLITDTAGTPPCHPAPHSYRPAYVSWITSKLSACVNETAQQTGDSTFINALGALAATEIPGSPLSSNRPLSSHDNERPGDSKNSIDLDEYETTFSHARHLRLFLTSRRYLGVGSESLLEHDSIWIIPGSRVPLILREVNPSAFRVVGGAYVHGFMKGEALESNPLFRDITII</sequence>
<evidence type="ECO:0000313" key="3">
    <source>
        <dbReference type="EMBL" id="KAF2193162.1"/>
    </source>
</evidence>
<reference evidence="3" key="1">
    <citation type="journal article" date="2020" name="Stud. Mycol.">
        <title>101 Dothideomycetes genomes: a test case for predicting lifestyles and emergence of pathogens.</title>
        <authorList>
            <person name="Haridas S."/>
            <person name="Albert R."/>
            <person name="Binder M."/>
            <person name="Bloem J."/>
            <person name="Labutti K."/>
            <person name="Salamov A."/>
            <person name="Andreopoulos B."/>
            <person name="Baker S."/>
            <person name="Barry K."/>
            <person name="Bills G."/>
            <person name="Bluhm B."/>
            <person name="Cannon C."/>
            <person name="Castanera R."/>
            <person name="Culley D."/>
            <person name="Daum C."/>
            <person name="Ezra D."/>
            <person name="Gonzalez J."/>
            <person name="Henrissat B."/>
            <person name="Kuo A."/>
            <person name="Liang C."/>
            <person name="Lipzen A."/>
            <person name="Lutzoni F."/>
            <person name="Magnuson J."/>
            <person name="Mondo S."/>
            <person name="Nolan M."/>
            <person name="Ohm R."/>
            <person name="Pangilinan J."/>
            <person name="Park H.-J."/>
            <person name="Ramirez L."/>
            <person name="Alfaro M."/>
            <person name="Sun H."/>
            <person name="Tritt A."/>
            <person name="Yoshinaga Y."/>
            <person name="Zwiers L.-H."/>
            <person name="Turgeon B."/>
            <person name="Goodwin S."/>
            <person name="Spatafora J."/>
            <person name="Crous P."/>
            <person name="Grigoriev I."/>
        </authorList>
    </citation>
    <scope>NUCLEOTIDE SEQUENCE</scope>
    <source>
        <strain evidence="3">CBS 207.26</strain>
    </source>
</reference>
<feature type="domain" description="Heterokaryon incompatibility" evidence="2">
    <location>
        <begin position="45"/>
        <end position="233"/>
    </location>
</feature>
<proteinExistence type="predicted"/>
<keyword evidence="4" id="KW-1185">Reference proteome</keyword>
<dbReference type="AlphaFoldDB" id="A0A6A6EQA1"/>
<name>A0A6A6EQA1_9PEZI</name>
<dbReference type="Proteomes" id="UP000800200">
    <property type="component" value="Unassembled WGS sequence"/>
</dbReference>
<dbReference type="PANTHER" id="PTHR24148">
    <property type="entry name" value="ANKYRIN REPEAT DOMAIN-CONTAINING PROTEIN 39 HOMOLOG-RELATED"/>
    <property type="match status" value="1"/>
</dbReference>
<protein>
    <submittedName>
        <fullName evidence="3">HET-domain-containing protein</fullName>
    </submittedName>
</protein>
<dbReference type="InterPro" id="IPR052895">
    <property type="entry name" value="HetReg/Transcr_Mod"/>
</dbReference>
<feature type="region of interest" description="Disordered" evidence="1">
    <location>
        <begin position="530"/>
        <end position="556"/>
    </location>
</feature>
<evidence type="ECO:0000259" key="2">
    <source>
        <dbReference type="Pfam" id="PF06985"/>
    </source>
</evidence>
<evidence type="ECO:0000256" key="1">
    <source>
        <dbReference type="SAM" id="MobiDB-lite"/>
    </source>
</evidence>